<dbReference type="STRING" id="247633.GP2143_15221"/>
<dbReference type="OrthoDB" id="9929684at2"/>
<gene>
    <name evidence="2" type="ORF">GP2143_15221</name>
</gene>
<dbReference type="AlphaFoldDB" id="A0Y914"/>
<sequence>MKAYVHWNRRSGIDRRQLQDHTVETHRSNSDRRKFPNNDYMLIVGRTGMDSFELLISVALTTLVSAMAIGNYLGSI</sequence>
<evidence type="ECO:0000313" key="2">
    <source>
        <dbReference type="EMBL" id="EAW32618.1"/>
    </source>
</evidence>
<accession>A0Y914</accession>
<organism evidence="2 3">
    <name type="scientific">marine gamma proteobacterium HTCC2143</name>
    <dbReference type="NCBI Taxonomy" id="247633"/>
    <lineage>
        <taxon>Bacteria</taxon>
        <taxon>Pseudomonadati</taxon>
        <taxon>Pseudomonadota</taxon>
        <taxon>Gammaproteobacteria</taxon>
        <taxon>Cellvibrionales</taxon>
        <taxon>Spongiibacteraceae</taxon>
        <taxon>BD1-7 clade</taxon>
    </lineage>
</organism>
<keyword evidence="1" id="KW-0472">Membrane</keyword>
<dbReference type="Proteomes" id="UP000004931">
    <property type="component" value="Unassembled WGS sequence"/>
</dbReference>
<comment type="caution">
    <text evidence="2">The sequence shown here is derived from an EMBL/GenBank/DDBJ whole genome shotgun (WGS) entry which is preliminary data.</text>
</comment>
<keyword evidence="3" id="KW-1185">Reference proteome</keyword>
<evidence type="ECO:0000313" key="3">
    <source>
        <dbReference type="Proteomes" id="UP000004931"/>
    </source>
</evidence>
<feature type="transmembrane region" description="Helical" evidence="1">
    <location>
        <begin position="54"/>
        <end position="73"/>
    </location>
</feature>
<evidence type="ECO:0000256" key="1">
    <source>
        <dbReference type="SAM" id="Phobius"/>
    </source>
</evidence>
<keyword evidence="1" id="KW-1133">Transmembrane helix</keyword>
<reference evidence="2 3" key="1">
    <citation type="journal article" date="2010" name="J. Bacteriol.">
        <title>Genome sequence of the oligotrophic marine Gammaproteobacterium HTCC2143, isolated from the Oregon Coast.</title>
        <authorList>
            <person name="Oh H.M."/>
            <person name="Kang I."/>
            <person name="Ferriera S."/>
            <person name="Giovannoni S.J."/>
            <person name="Cho J.C."/>
        </authorList>
    </citation>
    <scope>NUCLEOTIDE SEQUENCE [LARGE SCALE GENOMIC DNA]</scope>
    <source>
        <strain evidence="2 3">HTCC2143</strain>
    </source>
</reference>
<proteinExistence type="predicted"/>
<protein>
    <submittedName>
        <fullName evidence="2">Uncharacterized protein</fullName>
    </submittedName>
</protein>
<dbReference type="EMBL" id="AAVT01000001">
    <property type="protein sequence ID" value="EAW32618.1"/>
    <property type="molecule type" value="Genomic_DNA"/>
</dbReference>
<name>A0Y914_9GAMM</name>
<keyword evidence="1" id="KW-0812">Transmembrane</keyword>